<evidence type="ECO:0000313" key="3">
    <source>
        <dbReference type="Proteomes" id="UP001348805"/>
    </source>
</evidence>
<proteinExistence type="predicted"/>
<keyword evidence="3" id="KW-1185">Reference proteome</keyword>
<dbReference type="EMBL" id="OR769219">
    <property type="protein sequence ID" value="WQJ51301.1"/>
    <property type="molecule type" value="Genomic_DNA"/>
</dbReference>
<evidence type="ECO:0000256" key="1">
    <source>
        <dbReference type="SAM" id="Coils"/>
    </source>
</evidence>
<keyword evidence="1" id="KW-0175">Coiled coil</keyword>
<reference evidence="2 3" key="1">
    <citation type="submission" date="2023-11" db="EMBL/GenBank/DDBJ databases">
        <authorList>
            <person name="Cook R."/>
            <person name="Crisci M."/>
            <person name="Pye H."/>
            <person name="Adriaenssens E."/>
            <person name="Santini J."/>
        </authorList>
    </citation>
    <scope>NUCLEOTIDE SEQUENCE [LARGE SCALE GENOMIC DNA]</scope>
    <source>
        <strain evidence="2">Lak_Megaphage_RVC_AP3_GC26</strain>
    </source>
</reference>
<protein>
    <recommendedName>
        <fullName evidence="4">Tail fiber protein</fullName>
    </recommendedName>
</protein>
<evidence type="ECO:0008006" key="4">
    <source>
        <dbReference type="Google" id="ProtNLM"/>
    </source>
</evidence>
<evidence type="ECO:0000313" key="2">
    <source>
        <dbReference type="EMBL" id="WQJ51301.1"/>
    </source>
</evidence>
<accession>A0ABZ0YZM3</accession>
<dbReference type="Proteomes" id="UP001348805">
    <property type="component" value="Segment"/>
</dbReference>
<name>A0ABZ0YZM3_9CAUD</name>
<organism evidence="2 3">
    <name type="scientific">phage Lak_Megaphage_RVC_AP3_GC26</name>
    <dbReference type="NCBI Taxonomy" id="3109225"/>
    <lineage>
        <taxon>Viruses</taxon>
        <taxon>Duplodnaviria</taxon>
        <taxon>Heunggongvirae</taxon>
        <taxon>Uroviricota</taxon>
        <taxon>Caudoviricetes</taxon>
        <taxon>Caudoviricetes code 15 clade</taxon>
    </lineage>
</organism>
<sequence length="752" mass="83457">MSTNNNINSFAENMRKTIAQQTNELSLLSAMQRSLTTNDTFVTYEYQDTQGKNSRYQLPSYASIVNRLKSVEESLNTISTGKGTINLNDGSRRTIKLSSIPKTPDQINGLQDPSTFKLDTNWFFEDLMFPGLTVDIDLTGQIDDDADRVKVVRVILNSNDDAATTLWNNQISTTTYDYLSLKSLLANGNISYSEDEEIVQLPLVRNTKSGTFQIIQDPDIINGNVWYTLDSITYSTISSEGIDQGKNNILSIGDQLSYSDSIFEIIAINQNSSKVRLKRIVGAALPGVYATLNYYEDPFRSKIISVRVGANEYDIIYVKGISEAYNLQADTWSTPVRVDTNNLLYEDSNGNVTSTSLTEYYSNYVVDWGAKMIDEAKERAVTAWSGQKPNAPTLSESDMRVVQVNTQINAAIDTTTIKNTAALIADDKTKIDSLKSAIADLKSELQNITNISDYNAKQEQINTQTLELQNAQSSYSSNVSAFQSEVRSNGALLTNPKYRIRGFFPVPVQKTRIGNSGLQEEIIGFDIAYRYVKEDNTPVLLNTFTYNDQNTGSSVTGTFSDWNISQSQIKTKVNDGNGYKWVVENVADSTEVNINQIDIPIQKGERVEIKVRSISEAGYPSNPLRSDWSNSIIISFPDNLSSTNEIADLIKDVNDDALTIAINNTLSSSGVTSHLDDTIPNSNSVNGLYFKHIAKNIAYENTDESTGTKVITSISLQDKVDSIDKEFDNVGYLGDIASINYINYDISVSEDE</sequence>
<feature type="coiled-coil region" evidence="1">
    <location>
        <begin position="424"/>
        <end position="474"/>
    </location>
</feature>